<feature type="binding site" evidence="1">
    <location>
        <position position="311"/>
    </location>
    <ligand>
        <name>UDP-N-acetyl-alpha-D-glucosamine</name>
        <dbReference type="ChEBI" id="CHEBI:57705"/>
    </ligand>
</feature>
<dbReference type="InterPro" id="IPR005750">
    <property type="entry name" value="UDP_GlcNAc_COvinyl_MurA"/>
</dbReference>
<comment type="similarity">
    <text evidence="1">Belongs to the EPSP synthase family. MurA subfamily.</text>
</comment>
<dbReference type="GO" id="GO:0008760">
    <property type="term" value="F:UDP-N-acetylglucosamine 1-carboxyvinyltransferase activity"/>
    <property type="evidence" value="ECO:0007669"/>
    <property type="project" value="UniProtKB-UniRule"/>
</dbReference>
<dbReference type="Pfam" id="PF00275">
    <property type="entry name" value="EPSP_synthase"/>
    <property type="match status" value="1"/>
</dbReference>
<keyword evidence="1" id="KW-0131">Cell cycle</keyword>
<feature type="binding site" evidence="1">
    <location>
        <position position="333"/>
    </location>
    <ligand>
        <name>UDP-N-acetyl-alpha-D-glucosamine</name>
        <dbReference type="ChEBI" id="CHEBI:57705"/>
    </ligand>
</feature>
<dbReference type="InterPro" id="IPR050068">
    <property type="entry name" value="MurA_subfamily"/>
</dbReference>
<sequence>MSEEVIAIEGGHKLNGTVTISGAKNATVALIPSIVLSDEPVEIYNVPEISDVDALTVLLEELNCVVERDISVGEIGVDPRNMKNIPLVSDAVDKLRASYYFMGALLGKYKEVTIRMPGGCYLGPRPIDLHLKGFEALGADINYDEETGTYHLKADELIGTEIYLDFASVGATINIMLAAVKAKGRTVIENAAKEPEIIDVANLLTKMGARIRGVGTDTITIDGVEHMHGAYHEIIPDRIEAGTFLIIAAAIGEKMVIQNIIPQHLDALISKLKEMGIKMEKIGDSIVVYGNDGNLKPVEVKTQIYPGFATDLQQPLTTLLTQGNGQSKVSETIYKERFKHCAQLNKMGADIELGEACAYIKGKTPLHGARVMATDLRCGAALVVAGLMAEGKTEITNVYHIDRGYDNIDHKLITLGAHITRYMIDD</sequence>
<protein>
    <recommendedName>
        <fullName evidence="1">UDP-N-acetylglucosamine 1-carboxyvinyltransferase</fullName>
        <ecNumber evidence="1">2.5.1.7</ecNumber>
    </recommendedName>
    <alternativeName>
        <fullName evidence="1">Enoylpyruvate transferase</fullName>
    </alternativeName>
    <alternativeName>
        <fullName evidence="1">UDP-N-acetylglucosamine enolpyruvyl transferase</fullName>
        <shortName evidence="1">EPT</shortName>
    </alternativeName>
</protein>
<comment type="subcellular location">
    <subcellularLocation>
        <location evidence="1">Cytoplasm</location>
    </subcellularLocation>
</comment>
<dbReference type="EMBL" id="JAHOEF010000070">
    <property type="protein sequence ID" value="MBV3383372.1"/>
    <property type="molecule type" value="Genomic_DNA"/>
</dbReference>
<keyword evidence="1" id="KW-0963">Cytoplasm</keyword>
<dbReference type="InterPro" id="IPR001986">
    <property type="entry name" value="Enolpyruvate_Tfrase_dom"/>
</dbReference>
<proteinExistence type="inferred from homology"/>
<reference evidence="3 6" key="1">
    <citation type="submission" date="2021-06" db="EMBL/GenBank/DDBJ databases">
        <title>Collection of gut derived symbiotic bacterial strains cultured from healthy donors.</title>
        <authorList>
            <person name="Lin H."/>
            <person name="Littmann E."/>
            <person name="Pamer E.G."/>
        </authorList>
    </citation>
    <scope>NUCLEOTIDE SEQUENCE</scope>
    <source>
        <strain evidence="4 6">MSK.21.70</strain>
        <strain evidence="3">MSK.21.82</strain>
    </source>
</reference>
<keyword evidence="1" id="KW-0573">Peptidoglycan synthesis</keyword>
<feature type="binding site" evidence="1">
    <location>
        <begin position="24"/>
        <end position="25"/>
    </location>
    <ligand>
        <name>phosphoenolpyruvate</name>
        <dbReference type="ChEBI" id="CHEBI:58702"/>
    </ligand>
</feature>
<feature type="domain" description="Enolpyruvate transferase" evidence="2">
    <location>
        <begin position="9"/>
        <end position="412"/>
    </location>
</feature>
<feature type="binding site" evidence="1">
    <location>
        <position position="96"/>
    </location>
    <ligand>
        <name>UDP-N-acetyl-alpha-D-glucosamine</name>
        <dbReference type="ChEBI" id="CHEBI:57705"/>
    </ligand>
</feature>
<dbReference type="PANTHER" id="PTHR43783">
    <property type="entry name" value="UDP-N-ACETYLGLUCOSAMINE 1-CARBOXYVINYLTRANSFERASE"/>
    <property type="match status" value="1"/>
</dbReference>
<keyword evidence="6" id="KW-1185">Reference proteome</keyword>
<comment type="pathway">
    <text evidence="1">Cell wall biogenesis; peptidoglycan biosynthesis.</text>
</comment>
<dbReference type="EMBL" id="JAHOEL010000069">
    <property type="protein sequence ID" value="MBV3393384.1"/>
    <property type="molecule type" value="Genomic_DNA"/>
</dbReference>
<comment type="catalytic activity">
    <reaction evidence="1">
        <text>phosphoenolpyruvate + UDP-N-acetyl-alpha-D-glucosamine = UDP-N-acetyl-3-O-(1-carboxyvinyl)-alpha-D-glucosamine + phosphate</text>
        <dbReference type="Rhea" id="RHEA:18681"/>
        <dbReference type="ChEBI" id="CHEBI:43474"/>
        <dbReference type="ChEBI" id="CHEBI:57705"/>
        <dbReference type="ChEBI" id="CHEBI:58702"/>
        <dbReference type="ChEBI" id="CHEBI:68483"/>
        <dbReference type="EC" id="2.5.1.7"/>
    </reaction>
</comment>
<dbReference type="EC" id="2.5.1.7" evidence="1"/>
<comment type="function">
    <text evidence="1">Cell wall formation. Adds enolpyruvyl to UDP-N-acetylglucosamine.</text>
</comment>
<evidence type="ECO:0000313" key="5">
    <source>
        <dbReference type="Proteomes" id="UP001196408"/>
    </source>
</evidence>
<comment type="caution">
    <text evidence="1">Lacks conserved residue(s) required for the propagation of feature annotation.</text>
</comment>
<dbReference type="GO" id="GO:0051301">
    <property type="term" value="P:cell division"/>
    <property type="evidence" value="ECO:0007669"/>
    <property type="project" value="UniProtKB-KW"/>
</dbReference>
<dbReference type="GO" id="GO:0005737">
    <property type="term" value="C:cytoplasm"/>
    <property type="evidence" value="ECO:0007669"/>
    <property type="project" value="UniProtKB-SubCell"/>
</dbReference>
<dbReference type="PANTHER" id="PTHR43783:SF2">
    <property type="entry name" value="UDP-N-ACETYLGLUCOSAMINE 1-CARBOXYVINYLTRANSFERASE 2"/>
    <property type="match status" value="1"/>
</dbReference>
<gene>
    <name evidence="1" type="primary">murA</name>
    <name evidence="3" type="ORF">KSV97_09155</name>
    <name evidence="4" type="ORF">KSW06_09020</name>
</gene>
<evidence type="ECO:0000256" key="1">
    <source>
        <dbReference type="HAMAP-Rule" id="MF_00111"/>
    </source>
</evidence>
<keyword evidence="1" id="KW-0961">Cell wall biogenesis/degradation</keyword>
<dbReference type="NCBIfam" id="TIGR01072">
    <property type="entry name" value="murA"/>
    <property type="match status" value="1"/>
</dbReference>
<dbReference type="GO" id="GO:0071555">
    <property type="term" value="P:cell wall organization"/>
    <property type="evidence" value="ECO:0007669"/>
    <property type="project" value="UniProtKB-KW"/>
</dbReference>
<dbReference type="Proteomes" id="UP001197492">
    <property type="component" value="Unassembled WGS sequence"/>
</dbReference>
<evidence type="ECO:0000259" key="2">
    <source>
        <dbReference type="Pfam" id="PF00275"/>
    </source>
</evidence>
<evidence type="ECO:0000313" key="6">
    <source>
        <dbReference type="Proteomes" id="UP001197492"/>
    </source>
</evidence>
<evidence type="ECO:0000313" key="4">
    <source>
        <dbReference type="EMBL" id="MBV3393384.1"/>
    </source>
</evidence>
<dbReference type="GeneID" id="301322785"/>
<dbReference type="CDD" id="cd01555">
    <property type="entry name" value="UdpNAET"/>
    <property type="match status" value="1"/>
</dbReference>
<comment type="caution">
    <text evidence="3">The sequence shown here is derived from an EMBL/GenBank/DDBJ whole genome shotgun (WGS) entry which is preliminary data.</text>
</comment>
<dbReference type="NCBIfam" id="NF006873">
    <property type="entry name" value="PRK09369.1"/>
    <property type="match status" value="1"/>
</dbReference>
<feature type="binding site" evidence="1">
    <location>
        <begin position="125"/>
        <end position="129"/>
    </location>
    <ligand>
        <name>UDP-N-acetyl-alpha-D-glucosamine</name>
        <dbReference type="ChEBI" id="CHEBI:57705"/>
    </ligand>
</feature>
<dbReference type="RefSeq" id="WP_217748079.1">
    <property type="nucleotide sequence ID" value="NZ_JAHOEB010000070.1"/>
</dbReference>
<dbReference type="HAMAP" id="MF_00111">
    <property type="entry name" value="MurA"/>
    <property type="match status" value="1"/>
</dbReference>
<dbReference type="NCBIfam" id="NF009470">
    <property type="entry name" value="PRK12830.1"/>
    <property type="match status" value="1"/>
</dbReference>
<feature type="active site" description="Proton donor" evidence="1">
    <location>
        <position position="120"/>
    </location>
</feature>
<organism evidence="3 5">
    <name type="scientific">Catenibacterium mitsuokai</name>
    <dbReference type="NCBI Taxonomy" id="100886"/>
    <lineage>
        <taxon>Bacteria</taxon>
        <taxon>Bacillati</taxon>
        <taxon>Bacillota</taxon>
        <taxon>Erysipelotrichia</taxon>
        <taxon>Erysipelotrichales</taxon>
        <taxon>Coprobacillaceae</taxon>
        <taxon>Catenibacterium</taxon>
    </lineage>
</organism>
<dbReference type="GO" id="GO:0019277">
    <property type="term" value="P:UDP-N-acetylgalactosamine biosynthetic process"/>
    <property type="evidence" value="ECO:0007669"/>
    <property type="project" value="InterPro"/>
</dbReference>
<keyword evidence="1" id="KW-0133">Cell shape</keyword>
<keyword evidence="1" id="KW-0670">Pyruvate</keyword>
<dbReference type="AlphaFoldDB" id="A0AAW4MUM5"/>
<dbReference type="Proteomes" id="UP001196408">
    <property type="component" value="Unassembled WGS sequence"/>
</dbReference>
<accession>A0AAW4MUM5</accession>
<keyword evidence="1 3" id="KW-0808">Transferase</keyword>
<feature type="modified residue" description="2-(S-cysteinyl)pyruvic acid O-phosphothioketal" evidence="1">
    <location>
        <position position="120"/>
    </location>
</feature>
<name>A0AAW4MUM5_9FIRM</name>
<dbReference type="GO" id="GO:0008360">
    <property type="term" value="P:regulation of cell shape"/>
    <property type="evidence" value="ECO:0007669"/>
    <property type="project" value="UniProtKB-KW"/>
</dbReference>
<dbReference type="GO" id="GO:0009252">
    <property type="term" value="P:peptidoglycan biosynthetic process"/>
    <property type="evidence" value="ECO:0007669"/>
    <property type="project" value="UniProtKB-UniRule"/>
</dbReference>
<evidence type="ECO:0000313" key="3">
    <source>
        <dbReference type="EMBL" id="MBV3383372.1"/>
    </source>
</evidence>
<keyword evidence="1" id="KW-0132">Cell division</keyword>